<organism evidence="8 9">
    <name type="scientific">Talaromyces proteolyticus</name>
    <dbReference type="NCBI Taxonomy" id="1131652"/>
    <lineage>
        <taxon>Eukaryota</taxon>
        <taxon>Fungi</taxon>
        <taxon>Dikarya</taxon>
        <taxon>Ascomycota</taxon>
        <taxon>Pezizomycotina</taxon>
        <taxon>Eurotiomycetes</taxon>
        <taxon>Eurotiomycetidae</taxon>
        <taxon>Eurotiales</taxon>
        <taxon>Trichocomaceae</taxon>
        <taxon>Talaromyces</taxon>
        <taxon>Talaromyces sect. Bacilispori</taxon>
    </lineage>
</organism>
<protein>
    <recommendedName>
        <fullName evidence="7">Rhodopsin domain-containing protein</fullName>
    </recommendedName>
</protein>
<dbReference type="RefSeq" id="XP_046067901.1">
    <property type="nucleotide sequence ID" value="XM_046218598.1"/>
</dbReference>
<feature type="transmembrane region" description="Helical" evidence="6">
    <location>
        <begin position="121"/>
        <end position="142"/>
    </location>
</feature>
<evidence type="ECO:0000256" key="6">
    <source>
        <dbReference type="SAM" id="Phobius"/>
    </source>
</evidence>
<evidence type="ECO:0000256" key="1">
    <source>
        <dbReference type="ARBA" id="ARBA00004141"/>
    </source>
</evidence>
<dbReference type="EMBL" id="JAJTJA010000011">
    <property type="protein sequence ID" value="KAH8691904.1"/>
    <property type="molecule type" value="Genomic_DNA"/>
</dbReference>
<evidence type="ECO:0000256" key="3">
    <source>
        <dbReference type="ARBA" id="ARBA00022989"/>
    </source>
</evidence>
<dbReference type="PANTHER" id="PTHR33048:SF155">
    <property type="entry name" value="INTEGRAL MEMBRANE PROTEIN"/>
    <property type="match status" value="1"/>
</dbReference>
<proteinExistence type="inferred from homology"/>
<keyword evidence="4 6" id="KW-0472">Membrane</keyword>
<feature type="transmembrane region" description="Helical" evidence="6">
    <location>
        <begin position="204"/>
        <end position="222"/>
    </location>
</feature>
<evidence type="ECO:0000313" key="9">
    <source>
        <dbReference type="Proteomes" id="UP001201262"/>
    </source>
</evidence>
<feature type="transmembrane region" description="Helical" evidence="6">
    <location>
        <begin position="84"/>
        <end position="109"/>
    </location>
</feature>
<evidence type="ECO:0000313" key="8">
    <source>
        <dbReference type="EMBL" id="KAH8691904.1"/>
    </source>
</evidence>
<dbReference type="InterPro" id="IPR052337">
    <property type="entry name" value="SAT4-like"/>
</dbReference>
<evidence type="ECO:0000256" key="5">
    <source>
        <dbReference type="ARBA" id="ARBA00038359"/>
    </source>
</evidence>
<reference evidence="8" key="1">
    <citation type="submission" date="2021-12" db="EMBL/GenBank/DDBJ databases">
        <title>Convergent genome expansion in fungi linked to evolution of root-endophyte symbiosis.</title>
        <authorList>
            <consortium name="DOE Joint Genome Institute"/>
            <person name="Ke Y.-H."/>
            <person name="Bonito G."/>
            <person name="Liao H.-L."/>
            <person name="Looney B."/>
            <person name="Rojas-Flechas A."/>
            <person name="Nash J."/>
            <person name="Hameed K."/>
            <person name="Schadt C."/>
            <person name="Martin F."/>
            <person name="Crous P.W."/>
            <person name="Miettinen O."/>
            <person name="Magnuson J.K."/>
            <person name="Labbe J."/>
            <person name="Jacobson D."/>
            <person name="Doktycz M.J."/>
            <person name="Veneault-Fourrey C."/>
            <person name="Kuo A."/>
            <person name="Mondo S."/>
            <person name="Calhoun S."/>
            <person name="Riley R."/>
            <person name="Ohm R."/>
            <person name="LaButti K."/>
            <person name="Andreopoulos B."/>
            <person name="Pangilinan J."/>
            <person name="Nolan M."/>
            <person name="Tritt A."/>
            <person name="Clum A."/>
            <person name="Lipzen A."/>
            <person name="Daum C."/>
            <person name="Barry K."/>
            <person name="Grigoriev I.V."/>
            <person name="Vilgalys R."/>
        </authorList>
    </citation>
    <scope>NUCLEOTIDE SEQUENCE</scope>
    <source>
        <strain evidence="8">PMI_201</strain>
    </source>
</reference>
<sequence length="248" mass="27118">MEQQNKGPTILGVMWATTSTALVFVVARVYTRGKILKKMGLDDYLIGLSMILGLIFVGLTTSAVRYGNGRHSETLTRDQFEKAAMLNTAGFAPGILSFTVPKLGVVALLIRLFNPSRPRKIFLWSFVGGSCMIISGCIVIIYAQCSPTRALWTVNLNSARCWSPWILVNYSLFAGALSAFLDLFLAVYPGVIMWKLQIAQRKKIGLITAFSLGACAAVVAVYKCTRIPGLADESDSTYSTADLVIWTK</sequence>
<dbReference type="PANTHER" id="PTHR33048">
    <property type="entry name" value="PTH11-LIKE INTEGRAL MEMBRANE PROTEIN (AFU_ORTHOLOGUE AFUA_5G11245)"/>
    <property type="match status" value="1"/>
</dbReference>
<comment type="subcellular location">
    <subcellularLocation>
        <location evidence="1">Membrane</location>
        <topology evidence="1">Multi-pass membrane protein</topology>
    </subcellularLocation>
</comment>
<feature type="transmembrane region" description="Helical" evidence="6">
    <location>
        <begin position="162"/>
        <end position="192"/>
    </location>
</feature>
<feature type="transmembrane region" description="Helical" evidence="6">
    <location>
        <begin position="12"/>
        <end position="31"/>
    </location>
</feature>
<comment type="caution">
    <text evidence="8">The sequence shown here is derived from an EMBL/GenBank/DDBJ whole genome shotgun (WGS) entry which is preliminary data.</text>
</comment>
<evidence type="ECO:0000256" key="4">
    <source>
        <dbReference type="ARBA" id="ARBA00023136"/>
    </source>
</evidence>
<evidence type="ECO:0000256" key="2">
    <source>
        <dbReference type="ARBA" id="ARBA00022692"/>
    </source>
</evidence>
<dbReference type="Pfam" id="PF20684">
    <property type="entry name" value="Fung_rhodopsin"/>
    <property type="match status" value="1"/>
</dbReference>
<name>A0AAD4PWQ9_9EURO</name>
<dbReference type="InterPro" id="IPR049326">
    <property type="entry name" value="Rhodopsin_dom_fungi"/>
</dbReference>
<dbReference type="AlphaFoldDB" id="A0AAD4PWQ9"/>
<keyword evidence="2 6" id="KW-0812">Transmembrane</keyword>
<gene>
    <name evidence="8" type="ORF">BGW36DRAFT_400054</name>
</gene>
<evidence type="ECO:0000259" key="7">
    <source>
        <dbReference type="Pfam" id="PF20684"/>
    </source>
</evidence>
<comment type="similarity">
    <text evidence="5">Belongs to the SAT4 family.</text>
</comment>
<dbReference type="GO" id="GO:0016020">
    <property type="term" value="C:membrane"/>
    <property type="evidence" value="ECO:0007669"/>
    <property type="project" value="UniProtKB-SubCell"/>
</dbReference>
<feature type="transmembrane region" description="Helical" evidence="6">
    <location>
        <begin position="43"/>
        <end position="64"/>
    </location>
</feature>
<keyword evidence="3 6" id="KW-1133">Transmembrane helix</keyword>
<accession>A0AAD4PWQ9</accession>
<feature type="domain" description="Rhodopsin" evidence="7">
    <location>
        <begin position="27"/>
        <end position="247"/>
    </location>
</feature>
<keyword evidence="9" id="KW-1185">Reference proteome</keyword>
<dbReference type="Proteomes" id="UP001201262">
    <property type="component" value="Unassembled WGS sequence"/>
</dbReference>
<dbReference type="GeneID" id="70248885"/>